<accession>A0AAV2EXY4</accession>
<evidence type="ECO:0000313" key="2">
    <source>
        <dbReference type="EMBL" id="CAL1390325.1"/>
    </source>
</evidence>
<gene>
    <name evidence="2" type="ORF">LTRI10_LOCUS31119</name>
</gene>
<evidence type="ECO:0000256" key="1">
    <source>
        <dbReference type="SAM" id="MobiDB-lite"/>
    </source>
</evidence>
<evidence type="ECO:0000313" key="3">
    <source>
        <dbReference type="Proteomes" id="UP001497516"/>
    </source>
</evidence>
<keyword evidence="3" id="KW-1185">Reference proteome</keyword>
<dbReference type="AlphaFoldDB" id="A0AAV2EXY4"/>
<sequence length="149" mass="17161">MTRQRDTVATNFLAASQIGRPKKNLEYTWATTAPEDINSRNGDDNNDSDSSEPEGGFSFLPSPGSFHLGSFFSRPFVGCHSRSDPNSPFLHQKQTQSFKKNDRRLTKLLVCRFSFEVREKQNREERWSLDSPFFPSLLLSMEIDLPRRK</sequence>
<organism evidence="2 3">
    <name type="scientific">Linum trigynum</name>
    <dbReference type="NCBI Taxonomy" id="586398"/>
    <lineage>
        <taxon>Eukaryota</taxon>
        <taxon>Viridiplantae</taxon>
        <taxon>Streptophyta</taxon>
        <taxon>Embryophyta</taxon>
        <taxon>Tracheophyta</taxon>
        <taxon>Spermatophyta</taxon>
        <taxon>Magnoliopsida</taxon>
        <taxon>eudicotyledons</taxon>
        <taxon>Gunneridae</taxon>
        <taxon>Pentapetalae</taxon>
        <taxon>rosids</taxon>
        <taxon>fabids</taxon>
        <taxon>Malpighiales</taxon>
        <taxon>Linaceae</taxon>
        <taxon>Linum</taxon>
    </lineage>
</organism>
<name>A0AAV2EXY4_9ROSI</name>
<proteinExistence type="predicted"/>
<protein>
    <submittedName>
        <fullName evidence="2">Uncharacterized protein</fullName>
    </submittedName>
</protein>
<dbReference type="Proteomes" id="UP001497516">
    <property type="component" value="Chromosome 5"/>
</dbReference>
<feature type="region of interest" description="Disordered" evidence="1">
    <location>
        <begin position="24"/>
        <end position="61"/>
    </location>
</feature>
<reference evidence="2 3" key="1">
    <citation type="submission" date="2024-04" db="EMBL/GenBank/DDBJ databases">
        <authorList>
            <person name="Fracassetti M."/>
        </authorList>
    </citation>
    <scope>NUCLEOTIDE SEQUENCE [LARGE SCALE GENOMIC DNA]</scope>
</reference>
<dbReference type="EMBL" id="OZ034818">
    <property type="protein sequence ID" value="CAL1390325.1"/>
    <property type="molecule type" value="Genomic_DNA"/>
</dbReference>